<feature type="non-terminal residue" evidence="2">
    <location>
        <position position="70"/>
    </location>
</feature>
<sequence>MRSSPVGPTECASHVPDNGAFRYHPGEPMSTPFRLTAGPAATSRPKGRVGGRRLLAIAAGIAGGLTIQPL</sequence>
<evidence type="ECO:0000256" key="1">
    <source>
        <dbReference type="SAM" id="MobiDB-lite"/>
    </source>
</evidence>
<name>A0A381TET7_9ZZZZ</name>
<evidence type="ECO:0000313" key="2">
    <source>
        <dbReference type="EMBL" id="SVA14655.1"/>
    </source>
</evidence>
<proteinExistence type="predicted"/>
<dbReference type="AlphaFoldDB" id="A0A381TET7"/>
<reference evidence="2" key="1">
    <citation type="submission" date="2018-05" db="EMBL/GenBank/DDBJ databases">
        <authorList>
            <person name="Lanie J.A."/>
            <person name="Ng W.-L."/>
            <person name="Kazmierczak K.M."/>
            <person name="Andrzejewski T.M."/>
            <person name="Davidsen T.M."/>
            <person name="Wayne K.J."/>
            <person name="Tettelin H."/>
            <person name="Glass J.I."/>
            <person name="Rusch D."/>
            <person name="Podicherti R."/>
            <person name="Tsui H.-C.T."/>
            <person name="Winkler M.E."/>
        </authorList>
    </citation>
    <scope>NUCLEOTIDE SEQUENCE</scope>
</reference>
<protein>
    <submittedName>
        <fullName evidence="2">Uncharacterized protein</fullName>
    </submittedName>
</protein>
<dbReference type="EMBL" id="UINC01004484">
    <property type="protein sequence ID" value="SVA14655.1"/>
    <property type="molecule type" value="Genomic_DNA"/>
</dbReference>
<accession>A0A381TET7</accession>
<organism evidence="2">
    <name type="scientific">marine metagenome</name>
    <dbReference type="NCBI Taxonomy" id="408172"/>
    <lineage>
        <taxon>unclassified sequences</taxon>
        <taxon>metagenomes</taxon>
        <taxon>ecological metagenomes</taxon>
    </lineage>
</organism>
<feature type="region of interest" description="Disordered" evidence="1">
    <location>
        <begin position="1"/>
        <end position="47"/>
    </location>
</feature>
<gene>
    <name evidence="2" type="ORF">METZ01_LOCUS67509</name>
</gene>